<dbReference type="Proteomes" id="UP001642487">
    <property type="component" value="Chromosome 4"/>
</dbReference>
<proteinExistence type="predicted"/>
<sequence>MERGFRTGKEKKLLILHPISPLFNFFFPFHISLSILLLSPRPLIFAGARRSTTANQYTDENYVPASASDRVHCSFVRLLHPGGKE</sequence>
<protein>
    <submittedName>
        <fullName evidence="2">Uncharacterized protein</fullName>
    </submittedName>
</protein>
<evidence type="ECO:0000313" key="3">
    <source>
        <dbReference type="Proteomes" id="UP001642487"/>
    </source>
</evidence>
<organism evidence="2 3">
    <name type="scientific">Citrullus colocynthis</name>
    <name type="common">colocynth</name>
    <dbReference type="NCBI Taxonomy" id="252529"/>
    <lineage>
        <taxon>Eukaryota</taxon>
        <taxon>Viridiplantae</taxon>
        <taxon>Streptophyta</taxon>
        <taxon>Embryophyta</taxon>
        <taxon>Tracheophyta</taxon>
        <taxon>Spermatophyta</taxon>
        <taxon>Magnoliopsida</taxon>
        <taxon>eudicotyledons</taxon>
        <taxon>Gunneridae</taxon>
        <taxon>Pentapetalae</taxon>
        <taxon>rosids</taxon>
        <taxon>fabids</taxon>
        <taxon>Cucurbitales</taxon>
        <taxon>Cucurbitaceae</taxon>
        <taxon>Benincaseae</taxon>
        <taxon>Citrullus</taxon>
    </lineage>
</organism>
<keyword evidence="1" id="KW-0472">Membrane</keyword>
<evidence type="ECO:0000256" key="1">
    <source>
        <dbReference type="SAM" id="Phobius"/>
    </source>
</evidence>
<evidence type="ECO:0000313" key="2">
    <source>
        <dbReference type="EMBL" id="CAK9321283.1"/>
    </source>
</evidence>
<name>A0ABP0YL91_9ROSI</name>
<keyword evidence="3" id="KW-1185">Reference proteome</keyword>
<keyword evidence="1" id="KW-1133">Transmembrane helix</keyword>
<gene>
    <name evidence="2" type="ORF">CITCOLO1_LOCUS13352</name>
</gene>
<accession>A0ABP0YL91</accession>
<keyword evidence="1" id="KW-0812">Transmembrane</keyword>
<feature type="transmembrane region" description="Helical" evidence="1">
    <location>
        <begin position="21"/>
        <end position="39"/>
    </location>
</feature>
<dbReference type="EMBL" id="OZ021738">
    <property type="protein sequence ID" value="CAK9321283.1"/>
    <property type="molecule type" value="Genomic_DNA"/>
</dbReference>
<reference evidence="2 3" key="1">
    <citation type="submission" date="2024-03" db="EMBL/GenBank/DDBJ databases">
        <authorList>
            <person name="Gkanogiannis A."/>
            <person name="Becerra Lopez-Lavalle L."/>
        </authorList>
    </citation>
    <scope>NUCLEOTIDE SEQUENCE [LARGE SCALE GENOMIC DNA]</scope>
</reference>